<keyword evidence="2" id="KW-0238">DNA-binding</keyword>
<dbReference type="InterPro" id="IPR014710">
    <property type="entry name" value="RmlC-like_jellyroll"/>
</dbReference>
<dbReference type="AlphaFoldDB" id="A0A9E5MN28"/>
<dbReference type="GO" id="GO:0003700">
    <property type="term" value="F:DNA-binding transcription factor activity"/>
    <property type="evidence" value="ECO:0007669"/>
    <property type="project" value="TreeGrafter"/>
</dbReference>
<evidence type="ECO:0000256" key="3">
    <source>
        <dbReference type="ARBA" id="ARBA00023163"/>
    </source>
</evidence>
<dbReference type="SUPFAM" id="SSF51206">
    <property type="entry name" value="cAMP-binding domain-like"/>
    <property type="match status" value="1"/>
</dbReference>
<gene>
    <name evidence="6" type="ORF">G8770_17020</name>
</gene>
<proteinExistence type="predicted"/>
<feature type="domain" description="HTH crp-type" evidence="5">
    <location>
        <begin position="149"/>
        <end position="221"/>
    </location>
</feature>
<feature type="domain" description="Cyclic nucleotide-binding" evidence="4">
    <location>
        <begin position="18"/>
        <end position="87"/>
    </location>
</feature>
<name>A0A9E5MN28_9GAMM</name>
<dbReference type="Gene3D" id="2.60.120.10">
    <property type="entry name" value="Jelly Rolls"/>
    <property type="match status" value="1"/>
</dbReference>
<dbReference type="InterPro" id="IPR000595">
    <property type="entry name" value="cNMP-bd_dom"/>
</dbReference>
<accession>A0A9E5MN28</accession>
<comment type="caution">
    <text evidence="6">The sequence shown here is derived from an EMBL/GenBank/DDBJ whole genome shotgun (WGS) entry which is preliminary data.</text>
</comment>
<keyword evidence="7" id="KW-1185">Reference proteome</keyword>
<dbReference type="CDD" id="cd00038">
    <property type="entry name" value="CAP_ED"/>
    <property type="match status" value="1"/>
</dbReference>
<evidence type="ECO:0000313" key="7">
    <source>
        <dbReference type="Proteomes" id="UP000787472"/>
    </source>
</evidence>
<dbReference type="Proteomes" id="UP000787472">
    <property type="component" value="Unassembled WGS sequence"/>
</dbReference>
<dbReference type="PROSITE" id="PS50042">
    <property type="entry name" value="CNMP_BINDING_3"/>
    <property type="match status" value="1"/>
</dbReference>
<protein>
    <submittedName>
        <fullName evidence="6">Crp/Fnr family transcriptional regulator</fullName>
    </submittedName>
</protein>
<dbReference type="EMBL" id="JAAONZ010000015">
    <property type="protein sequence ID" value="NHO67253.1"/>
    <property type="molecule type" value="Genomic_DNA"/>
</dbReference>
<dbReference type="Gene3D" id="1.10.10.10">
    <property type="entry name" value="Winged helix-like DNA-binding domain superfamily/Winged helix DNA-binding domain"/>
    <property type="match status" value="1"/>
</dbReference>
<dbReference type="GO" id="GO:0005829">
    <property type="term" value="C:cytosol"/>
    <property type="evidence" value="ECO:0007669"/>
    <property type="project" value="TreeGrafter"/>
</dbReference>
<evidence type="ECO:0000259" key="5">
    <source>
        <dbReference type="PROSITE" id="PS51063"/>
    </source>
</evidence>
<dbReference type="InterPro" id="IPR012318">
    <property type="entry name" value="HTH_CRP"/>
</dbReference>
<sequence>MLETEIHRPVETFFHSRFFRGISADELQPLANICKRKQVPAGTCLVRQHSPASQVYSVISGALMLERSSRNGKRQVIGFSFPGDLIGITSNQEFEYSVIALKESHLQVFPHREFLDIIDNNSNFKSRVRVTGCNILAHTLDQLFALGQKKAHERLCFLLQQISLRQPGSNPDVIDLIMNRQDIADYLGLTIETVSRAFTKLKNSNIIHIESAHKVRVIDRLILEELASAH</sequence>
<dbReference type="PRINTS" id="PR00034">
    <property type="entry name" value="HTHCRP"/>
</dbReference>
<evidence type="ECO:0000313" key="6">
    <source>
        <dbReference type="EMBL" id="NHO67253.1"/>
    </source>
</evidence>
<dbReference type="Pfam" id="PF00027">
    <property type="entry name" value="cNMP_binding"/>
    <property type="match status" value="1"/>
</dbReference>
<dbReference type="CDD" id="cd00092">
    <property type="entry name" value="HTH_CRP"/>
    <property type="match status" value="1"/>
</dbReference>
<keyword evidence="3" id="KW-0804">Transcription</keyword>
<dbReference type="InterPro" id="IPR036388">
    <property type="entry name" value="WH-like_DNA-bd_sf"/>
</dbReference>
<reference evidence="6" key="1">
    <citation type="submission" date="2020-03" db="EMBL/GenBank/DDBJ databases">
        <authorList>
            <person name="Guo F."/>
        </authorList>
    </citation>
    <scope>NUCLEOTIDE SEQUENCE</scope>
    <source>
        <strain evidence="6">JCM 30134</strain>
    </source>
</reference>
<dbReference type="PANTHER" id="PTHR24567">
    <property type="entry name" value="CRP FAMILY TRANSCRIPTIONAL REGULATORY PROTEIN"/>
    <property type="match status" value="1"/>
</dbReference>
<dbReference type="InterPro" id="IPR036390">
    <property type="entry name" value="WH_DNA-bd_sf"/>
</dbReference>
<evidence type="ECO:0000259" key="4">
    <source>
        <dbReference type="PROSITE" id="PS50042"/>
    </source>
</evidence>
<dbReference type="Pfam" id="PF13545">
    <property type="entry name" value="HTH_Crp_2"/>
    <property type="match status" value="1"/>
</dbReference>
<evidence type="ECO:0000256" key="1">
    <source>
        <dbReference type="ARBA" id="ARBA00023015"/>
    </source>
</evidence>
<dbReference type="InterPro" id="IPR018490">
    <property type="entry name" value="cNMP-bd_dom_sf"/>
</dbReference>
<keyword evidence="1" id="KW-0805">Transcription regulation</keyword>
<dbReference type="SMART" id="SM00419">
    <property type="entry name" value="HTH_CRP"/>
    <property type="match status" value="1"/>
</dbReference>
<dbReference type="RefSeq" id="WP_167189609.1">
    <property type="nucleotide sequence ID" value="NZ_JAAONZ010000015.1"/>
</dbReference>
<evidence type="ECO:0000256" key="2">
    <source>
        <dbReference type="ARBA" id="ARBA00023125"/>
    </source>
</evidence>
<dbReference type="PROSITE" id="PS51063">
    <property type="entry name" value="HTH_CRP_2"/>
    <property type="match status" value="1"/>
</dbReference>
<dbReference type="InterPro" id="IPR050397">
    <property type="entry name" value="Env_Response_Regulators"/>
</dbReference>
<dbReference type="SMART" id="SM00100">
    <property type="entry name" value="cNMP"/>
    <property type="match status" value="1"/>
</dbReference>
<organism evidence="6 7">
    <name type="scientific">Pseudomaricurvus hydrocarbonicus</name>
    <dbReference type="NCBI Taxonomy" id="1470433"/>
    <lineage>
        <taxon>Bacteria</taxon>
        <taxon>Pseudomonadati</taxon>
        <taxon>Pseudomonadota</taxon>
        <taxon>Gammaproteobacteria</taxon>
        <taxon>Cellvibrionales</taxon>
        <taxon>Cellvibrionaceae</taxon>
        <taxon>Pseudomaricurvus</taxon>
    </lineage>
</organism>
<dbReference type="SUPFAM" id="SSF46785">
    <property type="entry name" value="Winged helix' DNA-binding domain"/>
    <property type="match status" value="1"/>
</dbReference>
<dbReference type="GO" id="GO:0003677">
    <property type="term" value="F:DNA binding"/>
    <property type="evidence" value="ECO:0007669"/>
    <property type="project" value="UniProtKB-KW"/>
</dbReference>
<dbReference type="PANTHER" id="PTHR24567:SF28">
    <property type="entry name" value="LISTERIOLYSIN REGULATORY PROTEIN"/>
    <property type="match status" value="1"/>
</dbReference>